<protein>
    <submittedName>
        <fullName evidence="3">DUF5107 domain-containing protein</fullName>
    </submittedName>
</protein>
<dbReference type="InterPro" id="IPR033396">
    <property type="entry name" value="DUF5107"/>
</dbReference>
<gene>
    <name evidence="3" type="ORF">PAT3040_05772</name>
</gene>
<feature type="domain" description="DUF5107" evidence="1">
    <location>
        <begin position="27"/>
        <end position="318"/>
    </location>
</feature>
<comment type="caution">
    <text evidence="3">The sequence shown here is derived from an EMBL/GenBank/DDBJ whole genome shotgun (WGS) entry which is preliminary data.</text>
</comment>
<evidence type="ECO:0000313" key="3">
    <source>
        <dbReference type="EMBL" id="GBG10995.1"/>
    </source>
</evidence>
<organism evidence="3 4">
    <name type="scientific">Paenibacillus agaridevorans</name>
    <dbReference type="NCBI Taxonomy" id="171404"/>
    <lineage>
        <taxon>Bacteria</taxon>
        <taxon>Bacillati</taxon>
        <taxon>Bacillota</taxon>
        <taxon>Bacilli</taxon>
        <taxon>Bacillales</taxon>
        <taxon>Paenibacillaceae</taxon>
        <taxon>Paenibacillus</taxon>
    </lineage>
</organism>
<reference evidence="3 4" key="1">
    <citation type="submission" date="2017-08" db="EMBL/GenBank/DDBJ databases">
        <title>Substantial Increase in Enzyme Production by Combined Drug-Resistance Mutations in Paenibacillus agaridevorans.</title>
        <authorList>
            <person name="Tanaka Y."/>
            <person name="Funane K."/>
            <person name="Hosaka T."/>
            <person name="Shiwa Y."/>
            <person name="Fujita N."/>
            <person name="Miyazaki T."/>
            <person name="Yoshikawa H."/>
            <person name="Murakami K."/>
            <person name="Kasahara K."/>
            <person name="Inaoka T."/>
            <person name="Hiraga Y."/>
            <person name="Ochi K."/>
        </authorList>
    </citation>
    <scope>NUCLEOTIDE SEQUENCE [LARGE SCALE GENOMIC DNA]</scope>
    <source>
        <strain evidence="3 4">T-3040</strain>
    </source>
</reference>
<dbReference type="RefSeq" id="WP_108995380.1">
    <property type="nucleotide sequence ID" value="NZ_BDQX01000369.1"/>
</dbReference>
<dbReference type="EMBL" id="BDQX01000369">
    <property type="protein sequence ID" value="GBG10995.1"/>
    <property type="molecule type" value="Genomic_DNA"/>
</dbReference>
<dbReference type="Pfam" id="PF17128">
    <property type="entry name" value="DUF5107"/>
    <property type="match status" value="1"/>
</dbReference>
<feature type="domain" description="BDI-1685-like C-terminal" evidence="2">
    <location>
        <begin position="354"/>
        <end position="547"/>
    </location>
</feature>
<sequence length="579" mass="65909">MLEIRAYTEVLLTHPMVAAGPVPSAQDPDGVYPYESYAETSRRPVLKSYRFVTLENDRLKATICPDLGGKVYSLIHAASGKETLYAIPAVRPVRILPRQFFIGGGIEVSFPISHTPVQIVPVLYRTMETEDRIFVWCGERETRFGMHWTVEYSLGRNDDFLTQRTRFYNPTSEAHPWMSWSNAGVPARADTEFLFPNGPVLAHGDRMETLDWTKDGPRSQHDIDRMTGYFWREPDCQAFGVFTPSLGSGLYHAADRRSMPGIKLWSDGVGKHEAWVSQYSLDGEQCLEIQAGPIMDQSIKQELAPGGSHHHVEFWMPTDRRLDIYQLAVPEVELPDVEQIPLFGFARVEETGIWEQVAEAWRANKPELLPSPPGIDDNRWAISGYEELEAALRFAAASRPDQESAWRMQLGAWYAGKDRIDEALAELAASREDRAWALAARLYRRNKGDNARAAECYRSIRSQAFALHPQVSYERDLTLSGIGPQTLAEREYWLARTNALQDEWLAERRAAWLADSGRFAEAKRLLAGTAFQLIHQRYARTKLWRRIMEGLGEPEREAPAFLGEDDLFEFGAYREYGED</sequence>
<proteinExistence type="predicted"/>
<evidence type="ECO:0000259" key="1">
    <source>
        <dbReference type="Pfam" id="PF17128"/>
    </source>
</evidence>
<accession>A0A2R5EXZ8</accession>
<dbReference type="InterPro" id="IPR053983">
    <property type="entry name" value="BDI_1685-like_C"/>
</dbReference>
<dbReference type="AlphaFoldDB" id="A0A2R5EXZ8"/>
<evidence type="ECO:0000259" key="2">
    <source>
        <dbReference type="Pfam" id="PF22256"/>
    </source>
</evidence>
<dbReference type="Pfam" id="PF22256">
    <property type="entry name" value="BDI_1685-like_C"/>
    <property type="match status" value="1"/>
</dbReference>
<name>A0A2R5EXZ8_9BACL</name>
<dbReference type="Proteomes" id="UP000245202">
    <property type="component" value="Unassembled WGS sequence"/>
</dbReference>
<evidence type="ECO:0000313" key="4">
    <source>
        <dbReference type="Proteomes" id="UP000245202"/>
    </source>
</evidence>
<keyword evidence="4" id="KW-1185">Reference proteome</keyword>